<reference evidence="4 5" key="1">
    <citation type="submission" date="2024-10" db="EMBL/GenBank/DDBJ databases">
        <title>The Natural Products Discovery Center: Release of the First 8490 Sequenced Strains for Exploring Actinobacteria Biosynthetic Diversity.</title>
        <authorList>
            <person name="Kalkreuter E."/>
            <person name="Kautsar S.A."/>
            <person name="Yang D."/>
            <person name="Bader C.D."/>
            <person name="Teijaro C.N."/>
            <person name="Fluegel L."/>
            <person name="Davis C.M."/>
            <person name="Simpson J.R."/>
            <person name="Lauterbach L."/>
            <person name="Steele A.D."/>
            <person name="Gui C."/>
            <person name="Meng S."/>
            <person name="Li G."/>
            <person name="Viehrig K."/>
            <person name="Ye F."/>
            <person name="Su P."/>
            <person name="Kiefer A.F."/>
            <person name="Nichols A."/>
            <person name="Cepeda A.J."/>
            <person name="Yan W."/>
            <person name="Fan B."/>
            <person name="Jiang Y."/>
            <person name="Adhikari A."/>
            <person name="Zheng C.-J."/>
            <person name="Schuster L."/>
            <person name="Cowan T.M."/>
            <person name="Smanski M.J."/>
            <person name="Chevrette M.G."/>
            <person name="De Carvalho L.P.S."/>
            <person name="Shen B."/>
        </authorList>
    </citation>
    <scope>NUCLEOTIDE SEQUENCE [LARGE SCALE GENOMIC DNA]</scope>
    <source>
        <strain evidence="4 5">NPDC007147</strain>
    </source>
</reference>
<gene>
    <name evidence="4" type="ORF">ACFYNZ_17215</name>
</gene>
<feature type="domain" description="DUF4142" evidence="3">
    <location>
        <begin position="65"/>
        <end position="197"/>
    </location>
</feature>
<evidence type="ECO:0000259" key="3">
    <source>
        <dbReference type="Pfam" id="PF13628"/>
    </source>
</evidence>
<evidence type="ECO:0000256" key="1">
    <source>
        <dbReference type="SAM" id="MobiDB-lite"/>
    </source>
</evidence>
<proteinExistence type="predicted"/>
<keyword evidence="2" id="KW-0472">Membrane</keyword>
<dbReference type="EMBL" id="JBIAFJ010000014">
    <property type="protein sequence ID" value="MFE9171235.1"/>
    <property type="molecule type" value="Genomic_DNA"/>
</dbReference>
<evidence type="ECO:0000256" key="2">
    <source>
        <dbReference type="SAM" id="Phobius"/>
    </source>
</evidence>
<keyword evidence="2" id="KW-0812">Transmembrane</keyword>
<feature type="compositionally biased region" description="Low complexity" evidence="1">
    <location>
        <begin position="214"/>
        <end position="229"/>
    </location>
</feature>
<dbReference type="PANTHER" id="PTHR38593:SF1">
    <property type="entry name" value="BLR2558 PROTEIN"/>
    <property type="match status" value="1"/>
</dbReference>
<protein>
    <submittedName>
        <fullName evidence="4">DUF4142 domain-containing protein</fullName>
    </submittedName>
</protein>
<feature type="compositionally biased region" description="Pro residues" evidence="1">
    <location>
        <begin position="247"/>
        <end position="261"/>
    </location>
</feature>
<feature type="transmembrane region" description="Helical" evidence="2">
    <location>
        <begin position="12"/>
        <end position="36"/>
    </location>
</feature>
<comment type="caution">
    <text evidence="4">The sequence shown here is derived from an EMBL/GenBank/DDBJ whole genome shotgun (WGS) entry which is preliminary data.</text>
</comment>
<dbReference type="RefSeq" id="WP_388348016.1">
    <property type="nucleotide sequence ID" value="NZ_JBIAFJ010000014.1"/>
</dbReference>
<dbReference type="InterPro" id="IPR025419">
    <property type="entry name" value="DUF4142"/>
</dbReference>
<dbReference type="PANTHER" id="PTHR38593">
    <property type="entry name" value="BLR2558 PROTEIN"/>
    <property type="match status" value="1"/>
</dbReference>
<dbReference type="Pfam" id="PF13628">
    <property type="entry name" value="DUF4142"/>
    <property type="match status" value="1"/>
</dbReference>
<evidence type="ECO:0000313" key="5">
    <source>
        <dbReference type="Proteomes" id="UP001601197"/>
    </source>
</evidence>
<name>A0ABW6KXS3_9ACTN</name>
<sequence length="261" mass="27461">MRPPYPPVKGRGVFSGTGIILSGLAATVVALLVPLWSYEHRPEQAAGPLSSRTVATRYGPLSELDRDFVTEVRLAGLWELPAGQQAEEKGTTEAVRTAGQRLVRGHTFLDRRVRDVAARTGLDLPNEPGGRQKQWLGTLDAARGEGYDREFATVSRRAYGRIFSLAAEVRASTQNSLVRDLADDANTTVLDHIEVLEATGFVDFAALTRDLTAGDDGSSAPGSGATAPPGAGPGQVVPLAPSASPTYPLPPATSGPPPQAS</sequence>
<keyword evidence="2" id="KW-1133">Transmembrane helix</keyword>
<dbReference type="Proteomes" id="UP001601197">
    <property type="component" value="Unassembled WGS sequence"/>
</dbReference>
<keyword evidence="5" id="KW-1185">Reference proteome</keyword>
<feature type="region of interest" description="Disordered" evidence="1">
    <location>
        <begin position="214"/>
        <end position="261"/>
    </location>
</feature>
<accession>A0ABW6KXS3</accession>
<evidence type="ECO:0000313" key="4">
    <source>
        <dbReference type="EMBL" id="MFE9171235.1"/>
    </source>
</evidence>
<organism evidence="4 5">
    <name type="scientific">Streptomyces kebangsaanensis</name>
    <dbReference type="NCBI Taxonomy" id="864058"/>
    <lineage>
        <taxon>Bacteria</taxon>
        <taxon>Bacillati</taxon>
        <taxon>Actinomycetota</taxon>
        <taxon>Actinomycetes</taxon>
        <taxon>Kitasatosporales</taxon>
        <taxon>Streptomycetaceae</taxon>
        <taxon>Streptomyces</taxon>
    </lineage>
</organism>